<keyword evidence="3" id="KW-0863">Zinc-finger</keyword>
<dbReference type="InterPro" id="IPR013087">
    <property type="entry name" value="Znf_C2H2_type"/>
</dbReference>
<dbReference type="VEuPathDB" id="VectorBase:RPRC015184"/>
<evidence type="ECO:0000256" key="1">
    <source>
        <dbReference type="ARBA" id="ARBA00022723"/>
    </source>
</evidence>
<evidence type="ECO:0000313" key="7">
    <source>
        <dbReference type="EnsemblMetazoa" id="RPRC015184-PA"/>
    </source>
</evidence>
<sequence>MIRNHIRTYHAGRKFPCHECPKCFPTSDKLRIHMLSHSELKEFLCANCGRQFKRKDKLSDHMKKFHFPGIEKPITKRARINKKIISHKEQTNTDFEPFVYKCHICVIGFKRRGMLVNHLANRHPEVTPTSVPELNLPILKANRDYYCQYCDKVYKSSSKRKAHILKNHPGEELPLSRRKVSKTNQEEENGTYSQTVGSVTANPHGCGWCHKQYASKAKL</sequence>
<feature type="region of interest" description="Disordered" evidence="5">
    <location>
        <begin position="169"/>
        <end position="196"/>
    </location>
</feature>
<dbReference type="InParanoid" id="T1IFW5"/>
<feature type="domain" description="C2H2-type" evidence="6">
    <location>
        <begin position="145"/>
        <end position="173"/>
    </location>
</feature>
<keyword evidence="4" id="KW-0862">Zinc</keyword>
<keyword evidence="2" id="KW-0677">Repeat</keyword>
<dbReference type="STRING" id="13249.T1IFW5"/>
<accession>T1IFW5</accession>
<dbReference type="GO" id="GO:0008270">
    <property type="term" value="F:zinc ion binding"/>
    <property type="evidence" value="ECO:0007669"/>
    <property type="project" value="UniProtKB-KW"/>
</dbReference>
<feature type="domain" description="C2H2-type" evidence="6">
    <location>
        <begin position="15"/>
        <end position="42"/>
    </location>
</feature>
<evidence type="ECO:0000256" key="5">
    <source>
        <dbReference type="SAM" id="MobiDB-lite"/>
    </source>
</evidence>
<organism evidence="7 8">
    <name type="scientific">Rhodnius prolixus</name>
    <name type="common">Triatomid bug</name>
    <dbReference type="NCBI Taxonomy" id="13249"/>
    <lineage>
        <taxon>Eukaryota</taxon>
        <taxon>Metazoa</taxon>
        <taxon>Ecdysozoa</taxon>
        <taxon>Arthropoda</taxon>
        <taxon>Hexapoda</taxon>
        <taxon>Insecta</taxon>
        <taxon>Pterygota</taxon>
        <taxon>Neoptera</taxon>
        <taxon>Paraneoptera</taxon>
        <taxon>Hemiptera</taxon>
        <taxon>Heteroptera</taxon>
        <taxon>Panheteroptera</taxon>
        <taxon>Cimicomorpha</taxon>
        <taxon>Reduviidae</taxon>
        <taxon>Triatominae</taxon>
        <taxon>Rhodnius</taxon>
    </lineage>
</organism>
<reference evidence="7" key="1">
    <citation type="submission" date="2015-05" db="UniProtKB">
        <authorList>
            <consortium name="EnsemblMetazoa"/>
        </authorList>
    </citation>
    <scope>IDENTIFICATION</scope>
</reference>
<dbReference type="EnsemblMetazoa" id="RPRC015184-RA">
    <property type="protein sequence ID" value="RPRC015184-PA"/>
    <property type="gene ID" value="RPRC015184"/>
</dbReference>
<dbReference type="EMBL" id="ACPB03011443">
    <property type="status" value="NOT_ANNOTATED_CDS"/>
    <property type="molecule type" value="Genomic_DNA"/>
</dbReference>
<dbReference type="Gene3D" id="3.30.160.60">
    <property type="entry name" value="Classic Zinc Finger"/>
    <property type="match status" value="3"/>
</dbReference>
<dbReference type="AlphaFoldDB" id="T1IFW5"/>
<dbReference type="PANTHER" id="PTHR24403:SF48">
    <property type="entry name" value="PR DOMAIN ZINC FINGER PROTEIN 10"/>
    <property type="match status" value="1"/>
</dbReference>
<keyword evidence="8" id="KW-1185">Reference proteome</keyword>
<dbReference type="SMART" id="SM00355">
    <property type="entry name" value="ZnF_C2H2"/>
    <property type="match status" value="4"/>
</dbReference>
<dbReference type="InterPro" id="IPR050688">
    <property type="entry name" value="Zinc_finger/UBP_domain"/>
</dbReference>
<dbReference type="PROSITE" id="PS50157">
    <property type="entry name" value="ZINC_FINGER_C2H2_2"/>
    <property type="match status" value="4"/>
</dbReference>
<feature type="domain" description="C2H2-type" evidence="6">
    <location>
        <begin position="100"/>
        <end position="128"/>
    </location>
</feature>
<keyword evidence="1" id="KW-0479">Metal-binding</keyword>
<evidence type="ECO:0000256" key="3">
    <source>
        <dbReference type="ARBA" id="ARBA00022771"/>
    </source>
</evidence>
<protein>
    <recommendedName>
        <fullName evidence="6">C2H2-type domain-containing protein</fullName>
    </recommendedName>
</protein>
<dbReference type="HOGENOM" id="CLU_1264391_0_0_1"/>
<dbReference type="PROSITE" id="PS00028">
    <property type="entry name" value="ZINC_FINGER_C2H2_1"/>
    <property type="match status" value="4"/>
</dbReference>
<dbReference type="GO" id="GO:0005634">
    <property type="term" value="C:nucleus"/>
    <property type="evidence" value="ECO:0007669"/>
    <property type="project" value="TreeGrafter"/>
</dbReference>
<dbReference type="Proteomes" id="UP000015103">
    <property type="component" value="Unassembled WGS sequence"/>
</dbReference>
<dbReference type="eggNOG" id="KOG1721">
    <property type="taxonomic scope" value="Eukaryota"/>
</dbReference>
<name>T1IFW5_RHOPR</name>
<evidence type="ECO:0000313" key="8">
    <source>
        <dbReference type="Proteomes" id="UP000015103"/>
    </source>
</evidence>
<dbReference type="InterPro" id="IPR036236">
    <property type="entry name" value="Znf_C2H2_sf"/>
</dbReference>
<evidence type="ECO:0000256" key="4">
    <source>
        <dbReference type="ARBA" id="ARBA00022833"/>
    </source>
</evidence>
<dbReference type="GO" id="GO:0045944">
    <property type="term" value="P:positive regulation of transcription by RNA polymerase II"/>
    <property type="evidence" value="ECO:0007669"/>
    <property type="project" value="TreeGrafter"/>
</dbReference>
<proteinExistence type="predicted"/>
<dbReference type="SUPFAM" id="SSF57667">
    <property type="entry name" value="beta-beta-alpha zinc fingers"/>
    <property type="match status" value="1"/>
</dbReference>
<dbReference type="PANTHER" id="PTHR24403">
    <property type="entry name" value="ZINC FINGER PROTEIN"/>
    <property type="match status" value="1"/>
</dbReference>
<feature type="domain" description="C2H2-type" evidence="6">
    <location>
        <begin position="43"/>
        <end position="66"/>
    </location>
</feature>
<dbReference type="Pfam" id="PF00096">
    <property type="entry name" value="zf-C2H2"/>
    <property type="match status" value="4"/>
</dbReference>
<evidence type="ECO:0000256" key="2">
    <source>
        <dbReference type="ARBA" id="ARBA00022737"/>
    </source>
</evidence>
<evidence type="ECO:0000259" key="6">
    <source>
        <dbReference type="PROSITE" id="PS50157"/>
    </source>
</evidence>